<sequence>MKTLRAVLLGLALSAGLLSAAHAHGPNVGISVQAGYPAYYAPPPAVYYAPPRVVYAPPPPPVYVPRVVVPSYGYSGYYYDEGPRYGWREHHHRHHGEHRHWR</sequence>
<evidence type="ECO:0000256" key="1">
    <source>
        <dbReference type="SAM" id="SignalP"/>
    </source>
</evidence>
<feature type="chain" id="PRO_5046701913" description="PXPV repeat-containing protein" evidence="1">
    <location>
        <begin position="24"/>
        <end position="102"/>
    </location>
</feature>
<dbReference type="Proteomes" id="UP001165384">
    <property type="component" value="Unassembled WGS sequence"/>
</dbReference>
<evidence type="ECO:0000313" key="3">
    <source>
        <dbReference type="Proteomes" id="UP001165384"/>
    </source>
</evidence>
<proteinExistence type="predicted"/>
<keyword evidence="3" id="KW-1185">Reference proteome</keyword>
<protein>
    <recommendedName>
        <fullName evidence="4">PXPV repeat-containing protein</fullName>
    </recommendedName>
</protein>
<dbReference type="EMBL" id="JAKLTN010000001">
    <property type="protein sequence ID" value="MCG2576676.1"/>
    <property type="molecule type" value="Genomic_DNA"/>
</dbReference>
<gene>
    <name evidence="2" type="ORF">LZ012_06670</name>
</gene>
<evidence type="ECO:0000313" key="2">
    <source>
        <dbReference type="EMBL" id="MCG2576676.1"/>
    </source>
</evidence>
<feature type="signal peptide" evidence="1">
    <location>
        <begin position="1"/>
        <end position="23"/>
    </location>
</feature>
<dbReference type="RefSeq" id="WP_275708877.1">
    <property type="nucleotide sequence ID" value="NZ_JAKLTN010000001.1"/>
</dbReference>
<reference evidence="2" key="1">
    <citation type="submission" date="2022-01" db="EMBL/GenBank/DDBJ databases">
        <authorList>
            <person name="Jo J.-H."/>
            <person name="Im W.-T."/>
        </authorList>
    </citation>
    <scope>NUCLEOTIDE SEQUENCE</scope>
    <source>
        <strain evidence="2">XY25</strain>
    </source>
</reference>
<name>A0ABS9K0J7_9RHOO</name>
<accession>A0ABS9K0J7</accession>
<evidence type="ECO:0008006" key="4">
    <source>
        <dbReference type="Google" id="ProtNLM"/>
    </source>
</evidence>
<keyword evidence="1" id="KW-0732">Signal</keyword>
<comment type="caution">
    <text evidence="2">The sequence shown here is derived from an EMBL/GenBank/DDBJ whole genome shotgun (WGS) entry which is preliminary data.</text>
</comment>
<organism evidence="2 3">
    <name type="scientific">Dechloromonas hankyongensis</name>
    <dbReference type="NCBI Taxonomy" id="2908002"/>
    <lineage>
        <taxon>Bacteria</taxon>
        <taxon>Pseudomonadati</taxon>
        <taxon>Pseudomonadota</taxon>
        <taxon>Betaproteobacteria</taxon>
        <taxon>Rhodocyclales</taxon>
        <taxon>Azonexaceae</taxon>
        <taxon>Dechloromonas</taxon>
    </lineage>
</organism>